<feature type="domain" description="Dynamin-type G" evidence="11">
    <location>
        <begin position="36"/>
        <end position="305"/>
    </location>
</feature>
<dbReference type="InterPro" id="IPR019762">
    <property type="entry name" value="Dynamin_GTPase_CS"/>
</dbReference>
<dbReference type="PANTHER" id="PTHR11566:SF227">
    <property type="entry name" value="DYNAMIN 1E-LIKE PROTEIN"/>
    <property type="match status" value="1"/>
</dbReference>
<name>A0A444XF96_ARAHY</name>
<evidence type="ECO:0000256" key="3">
    <source>
        <dbReference type="ARBA" id="ARBA00022701"/>
    </source>
</evidence>
<feature type="domain" description="GED" evidence="10">
    <location>
        <begin position="517"/>
        <end position="579"/>
    </location>
</feature>
<evidence type="ECO:0000256" key="9">
    <source>
        <dbReference type="RuleBase" id="RU003932"/>
    </source>
</evidence>
<dbReference type="PROSITE" id="PS00410">
    <property type="entry name" value="G_DYNAMIN_1"/>
    <property type="match status" value="1"/>
</dbReference>
<dbReference type="GO" id="GO:0005874">
    <property type="term" value="C:microtubule"/>
    <property type="evidence" value="ECO:0007669"/>
    <property type="project" value="UniProtKB-KW"/>
</dbReference>
<dbReference type="Pfam" id="PF01031">
    <property type="entry name" value="Dynamin_M"/>
    <property type="match status" value="1"/>
</dbReference>
<dbReference type="GO" id="GO:0008017">
    <property type="term" value="F:microtubule binding"/>
    <property type="evidence" value="ECO:0007669"/>
    <property type="project" value="TreeGrafter"/>
</dbReference>
<dbReference type="GO" id="GO:0016020">
    <property type="term" value="C:membrane"/>
    <property type="evidence" value="ECO:0007669"/>
    <property type="project" value="TreeGrafter"/>
</dbReference>
<keyword evidence="6 9" id="KW-0342">GTP-binding</keyword>
<keyword evidence="4 9" id="KW-0547">Nucleotide-binding</keyword>
<dbReference type="AlphaFoldDB" id="A0A444XF96"/>
<evidence type="ECO:0000256" key="2">
    <source>
        <dbReference type="ARBA" id="ARBA00022490"/>
    </source>
</evidence>
<dbReference type="EMBL" id="SDMP01000019">
    <property type="protein sequence ID" value="RYQ88143.1"/>
    <property type="molecule type" value="Genomic_DNA"/>
</dbReference>
<comment type="caution">
    <text evidence="12">The sequence shown here is derived from an EMBL/GenBank/DDBJ whole genome shotgun (WGS) entry which is preliminary data.</text>
</comment>
<evidence type="ECO:0000313" key="13">
    <source>
        <dbReference type="Proteomes" id="UP000289738"/>
    </source>
</evidence>
<dbReference type="PRINTS" id="PR00195">
    <property type="entry name" value="DYNAMIN"/>
</dbReference>
<dbReference type="Gene3D" id="3.40.50.300">
    <property type="entry name" value="P-loop containing nucleotide triphosphate hydrolases"/>
    <property type="match status" value="1"/>
</dbReference>
<reference evidence="12 13" key="1">
    <citation type="submission" date="2019-01" db="EMBL/GenBank/DDBJ databases">
        <title>Sequencing of cultivated peanut Arachis hypogaea provides insights into genome evolution and oil improvement.</title>
        <authorList>
            <person name="Chen X."/>
        </authorList>
    </citation>
    <scope>NUCLEOTIDE SEQUENCE [LARGE SCALE GENOMIC DNA]</scope>
    <source>
        <strain evidence="13">cv. Fuhuasheng</strain>
        <tissue evidence="12">Leaves</tissue>
    </source>
</reference>
<evidence type="ECO:0000259" key="10">
    <source>
        <dbReference type="PROSITE" id="PS51388"/>
    </source>
</evidence>
<dbReference type="InterPro" id="IPR022812">
    <property type="entry name" value="Dynamin"/>
</dbReference>
<evidence type="ECO:0000256" key="6">
    <source>
        <dbReference type="ARBA" id="ARBA00023134"/>
    </source>
</evidence>
<gene>
    <name evidence="12" type="ORF">Ahy_B09g095529</name>
</gene>
<dbReference type="Gene3D" id="1.20.120.1240">
    <property type="entry name" value="Dynamin, middle domain"/>
    <property type="match status" value="1"/>
</dbReference>
<dbReference type="InterPro" id="IPR020850">
    <property type="entry name" value="GED_dom"/>
</dbReference>
<evidence type="ECO:0000256" key="8">
    <source>
        <dbReference type="ARBA" id="ARBA00023212"/>
    </source>
</evidence>
<dbReference type="PANTHER" id="PTHR11566">
    <property type="entry name" value="DYNAMIN"/>
    <property type="match status" value="1"/>
</dbReference>
<comment type="subcellular location">
    <subcellularLocation>
        <location evidence="1">Cytoplasm</location>
        <location evidence="1">Cytoskeleton</location>
    </subcellularLocation>
</comment>
<dbReference type="InterPro" id="IPR000375">
    <property type="entry name" value="Dynamin_stalk"/>
</dbReference>
<dbReference type="InterPro" id="IPR045063">
    <property type="entry name" value="Dynamin_N"/>
</dbReference>
<dbReference type="InterPro" id="IPR003130">
    <property type="entry name" value="GED"/>
</dbReference>
<dbReference type="InterPro" id="IPR030381">
    <property type="entry name" value="G_DYNAMIN_dom"/>
</dbReference>
<accession>A0A444XF96</accession>
<dbReference type="Pfam" id="PF02212">
    <property type="entry name" value="GED"/>
    <property type="match status" value="1"/>
</dbReference>
<dbReference type="Pfam" id="PF00350">
    <property type="entry name" value="Dynamin_N"/>
    <property type="match status" value="1"/>
</dbReference>
<dbReference type="Proteomes" id="UP000289738">
    <property type="component" value="Chromosome B09"/>
</dbReference>
<organism evidence="12 13">
    <name type="scientific">Arachis hypogaea</name>
    <name type="common">Peanut</name>
    <dbReference type="NCBI Taxonomy" id="3818"/>
    <lineage>
        <taxon>Eukaryota</taxon>
        <taxon>Viridiplantae</taxon>
        <taxon>Streptophyta</taxon>
        <taxon>Embryophyta</taxon>
        <taxon>Tracheophyta</taxon>
        <taxon>Spermatophyta</taxon>
        <taxon>Magnoliopsida</taxon>
        <taxon>eudicotyledons</taxon>
        <taxon>Gunneridae</taxon>
        <taxon>Pentapetalae</taxon>
        <taxon>rosids</taxon>
        <taxon>fabids</taxon>
        <taxon>Fabales</taxon>
        <taxon>Fabaceae</taxon>
        <taxon>Papilionoideae</taxon>
        <taxon>50 kb inversion clade</taxon>
        <taxon>dalbergioids sensu lato</taxon>
        <taxon>Dalbergieae</taxon>
        <taxon>Pterocarpus clade</taxon>
        <taxon>Arachis</taxon>
    </lineage>
</organism>
<keyword evidence="2" id="KW-0963">Cytoplasm</keyword>
<dbReference type="InterPro" id="IPR027417">
    <property type="entry name" value="P-loop_NTPase"/>
</dbReference>
<keyword evidence="3" id="KW-0493">Microtubule</keyword>
<dbReference type="SUPFAM" id="SSF52540">
    <property type="entry name" value="P-loop containing nucleoside triphosphate hydrolases"/>
    <property type="match status" value="1"/>
</dbReference>
<keyword evidence="8" id="KW-0206">Cytoskeleton</keyword>
<dbReference type="GO" id="GO:0005525">
    <property type="term" value="F:GTP binding"/>
    <property type="evidence" value="ECO:0007669"/>
    <property type="project" value="UniProtKB-KW"/>
</dbReference>
<dbReference type="CDD" id="cd08771">
    <property type="entry name" value="DLP_1"/>
    <property type="match status" value="1"/>
</dbReference>
<evidence type="ECO:0000256" key="4">
    <source>
        <dbReference type="ARBA" id="ARBA00022741"/>
    </source>
</evidence>
<protein>
    <recommendedName>
        <fullName evidence="14">Dynamin-type G domain-containing protein</fullName>
    </recommendedName>
</protein>
<evidence type="ECO:0000256" key="5">
    <source>
        <dbReference type="ARBA" id="ARBA00022801"/>
    </source>
</evidence>
<comment type="similarity">
    <text evidence="9">Belongs to the TRAFAC class dynamin-like GTPase superfamily. Dynamin/Fzo/YdjA family.</text>
</comment>
<sequence length="579" mass="64960">MATMESLIGLVNRIQRACTVLGDYGGADNNAFSSLWEALPSVAVVGGQSSGKSSVLESIVGRDFLPRGSGIVTRRPLVLQLHQVEGDAQDYAEFLHMPGRKLTDFALVRKEIQDETDRLTGKTKQISPVPIHLSIYSPKVVNLTLVDLPGLTKVAVEGQQESIVQDIENMVRSYIEKPNCIILAISPANQDIATSDAIKIAREVDPSGERTFGVLTKLDLMDKGTNALDVLEGRSYRLQHPWVGIVNRSQADINRNVDMIFSRRKEREYFATSPEYGHLAHKMGSEYLAKLLSQYLESVIRAQIPSIISLINKTIEELEAEMDRIGRPISMDAGAQLYTILDLCRAFERIFKEHLDGGRAGGDRIYNVFDNQLPAALRKLPFDRHLSLQNVKKVVSEADGYQPHLIAPEQGYRRLIEGALSYFRGPAEASVDAVSNHDFILPKQELKRFPTLQAELAAATNEALERFREESKKATLRLVDMESSYLTVEFFRKLPQEVERAGNPPNSDVDRYGEGHFRRIGSNVLSYIGMVSDTLRNTIPKAVVYCQVREAKLALLNRFYVQMGKKEVRFLTLFHSRLQ</sequence>
<proteinExistence type="inferred from homology"/>
<dbReference type="FunFam" id="3.40.50.300:FF:000228">
    <property type="entry name" value="dynamin-related protein 1E"/>
    <property type="match status" value="1"/>
</dbReference>
<dbReference type="PROSITE" id="PS51718">
    <property type="entry name" value="G_DYNAMIN_2"/>
    <property type="match status" value="1"/>
</dbReference>
<dbReference type="GO" id="GO:0005737">
    <property type="term" value="C:cytoplasm"/>
    <property type="evidence" value="ECO:0007669"/>
    <property type="project" value="TreeGrafter"/>
</dbReference>
<evidence type="ECO:0000256" key="7">
    <source>
        <dbReference type="ARBA" id="ARBA00023175"/>
    </source>
</evidence>
<evidence type="ECO:0000313" key="12">
    <source>
        <dbReference type="EMBL" id="RYQ88143.1"/>
    </source>
</evidence>
<dbReference type="InterPro" id="IPR001401">
    <property type="entry name" value="Dynamin_GTPase"/>
</dbReference>
<evidence type="ECO:0000259" key="11">
    <source>
        <dbReference type="PROSITE" id="PS51718"/>
    </source>
</evidence>
<dbReference type="GO" id="GO:0003924">
    <property type="term" value="F:GTPase activity"/>
    <property type="evidence" value="ECO:0007669"/>
    <property type="project" value="InterPro"/>
</dbReference>
<evidence type="ECO:0000256" key="1">
    <source>
        <dbReference type="ARBA" id="ARBA00004245"/>
    </source>
</evidence>
<evidence type="ECO:0008006" key="14">
    <source>
        <dbReference type="Google" id="ProtNLM"/>
    </source>
</evidence>
<keyword evidence="7" id="KW-0505">Motor protein</keyword>
<keyword evidence="13" id="KW-1185">Reference proteome</keyword>
<keyword evidence="5" id="KW-0378">Hydrolase</keyword>
<dbReference type="SMART" id="SM00053">
    <property type="entry name" value="DYNc"/>
    <property type="match status" value="1"/>
</dbReference>
<dbReference type="PROSITE" id="PS51388">
    <property type="entry name" value="GED"/>
    <property type="match status" value="1"/>
</dbReference>